<gene>
    <name evidence="2" type="ORF">CLV80_1087</name>
</gene>
<evidence type="ECO:0000313" key="2">
    <source>
        <dbReference type="EMBL" id="PRY76543.1"/>
    </source>
</evidence>
<dbReference type="AlphaFoldDB" id="A0A2T0VX08"/>
<evidence type="ECO:0000259" key="1">
    <source>
        <dbReference type="PROSITE" id="PS50075"/>
    </source>
</evidence>
<dbReference type="EMBL" id="PVTP01000008">
    <property type="protein sequence ID" value="PRY76543.1"/>
    <property type="molecule type" value="Genomic_DNA"/>
</dbReference>
<name>A0A2T0VX08_9RHOB</name>
<reference evidence="2 3" key="1">
    <citation type="submission" date="2018-03" db="EMBL/GenBank/DDBJ databases">
        <title>Genomic Encyclopedia of Archaeal and Bacterial Type Strains, Phase II (KMG-II): from individual species to whole genera.</title>
        <authorList>
            <person name="Goeker M."/>
        </authorList>
    </citation>
    <scope>NUCLEOTIDE SEQUENCE [LARGE SCALE GENOMIC DNA]</scope>
    <source>
        <strain evidence="2 3">DSM 101533</strain>
    </source>
</reference>
<dbReference type="Gene3D" id="1.10.1200.10">
    <property type="entry name" value="ACP-like"/>
    <property type="match status" value="1"/>
</dbReference>
<proteinExistence type="predicted"/>
<dbReference type="Pfam" id="PF00550">
    <property type="entry name" value="PP-binding"/>
    <property type="match status" value="1"/>
</dbReference>
<sequence length="88" mass="9792">MTKDTNVTVTTTEATDFDWLESRVSKLIEDEGPIDPAESLIYYGLDSLRVMKLAAELKERGITVSFEDLAKDPTLNAWSALIDARKNG</sequence>
<feature type="domain" description="Carrier" evidence="1">
    <location>
        <begin position="11"/>
        <end position="86"/>
    </location>
</feature>
<evidence type="ECO:0000313" key="3">
    <source>
        <dbReference type="Proteomes" id="UP000238007"/>
    </source>
</evidence>
<dbReference type="SUPFAM" id="SSF47336">
    <property type="entry name" value="ACP-like"/>
    <property type="match status" value="1"/>
</dbReference>
<comment type="caution">
    <text evidence="2">The sequence shown here is derived from an EMBL/GenBank/DDBJ whole genome shotgun (WGS) entry which is preliminary data.</text>
</comment>
<dbReference type="InterPro" id="IPR036736">
    <property type="entry name" value="ACP-like_sf"/>
</dbReference>
<protein>
    <submittedName>
        <fullName evidence="2">Aryl carrier-like protein</fullName>
    </submittedName>
</protein>
<dbReference type="PROSITE" id="PS50075">
    <property type="entry name" value="CARRIER"/>
    <property type="match status" value="1"/>
</dbReference>
<dbReference type="InterPro" id="IPR009081">
    <property type="entry name" value="PP-bd_ACP"/>
</dbReference>
<keyword evidence="3" id="KW-1185">Reference proteome</keyword>
<dbReference type="OrthoDB" id="2455700at2"/>
<dbReference type="Proteomes" id="UP000238007">
    <property type="component" value="Unassembled WGS sequence"/>
</dbReference>
<organism evidence="2 3">
    <name type="scientific">Yoonia maritima</name>
    <dbReference type="NCBI Taxonomy" id="1435347"/>
    <lineage>
        <taxon>Bacteria</taxon>
        <taxon>Pseudomonadati</taxon>
        <taxon>Pseudomonadota</taxon>
        <taxon>Alphaproteobacteria</taxon>
        <taxon>Rhodobacterales</taxon>
        <taxon>Paracoccaceae</taxon>
        <taxon>Yoonia</taxon>
    </lineage>
</organism>
<accession>A0A2T0VX08</accession>